<evidence type="ECO:0000313" key="9">
    <source>
        <dbReference type="Proteomes" id="UP001345219"/>
    </source>
</evidence>
<feature type="binding site" evidence="5">
    <location>
        <position position="67"/>
    </location>
    <ligand>
        <name>ATP</name>
        <dbReference type="ChEBI" id="CHEBI:30616"/>
    </ligand>
</feature>
<comment type="similarity">
    <text evidence="6">Belongs to the protein kinase superfamily.</text>
</comment>
<name>A0AAN7KFL3_9MYRT</name>
<comment type="caution">
    <text evidence="8">The sequence shown here is derived from an EMBL/GenBank/DDBJ whole genome shotgun (WGS) entry which is preliminary data.</text>
</comment>
<dbReference type="GO" id="GO:0004674">
    <property type="term" value="F:protein serine/threonine kinase activity"/>
    <property type="evidence" value="ECO:0007669"/>
    <property type="project" value="UniProtKB-KW"/>
</dbReference>
<protein>
    <recommendedName>
        <fullName evidence="7">Protein kinase domain-containing protein</fullName>
    </recommendedName>
</protein>
<gene>
    <name evidence="8" type="ORF">SAY87_008166</name>
</gene>
<evidence type="ECO:0000256" key="4">
    <source>
        <dbReference type="ARBA" id="ARBA00022840"/>
    </source>
</evidence>
<dbReference type="PROSITE" id="PS00107">
    <property type="entry name" value="PROTEIN_KINASE_ATP"/>
    <property type="match status" value="1"/>
</dbReference>
<sequence length="435" mass="47788">MYKRPSHLHLLITVPTTKSRGKTTFPAPPHISFLRMEWTRGPCIGFGSSAAVSIARFHNSGEILAVKSAEFHRSETLQHEQRILSSLSCPHIVSYKGCDITRERNMLLYNLFLEYLPRGTLADEIRRHGGKLDETAIVRYGRQIMLGLDHLHSRGLVHCDVKSRNILIGEDGAKIADFGLAKRADEEAGTCCGTPAFMAPEVARKEGQSRAADVWAFGCTVIEMATGRLAWGDADDAAGSPVSVLYRIGFSGWLPEIPGNLSVQAKDFLEKCLRRNPEDRWTASQLLNHPFLTEQTSIFAPIDCSVSDSNSPTSILEIGLWSSTVTDSEFTGGCSSRGTASGGAEEPQLVRRIENLTALGRAPEWRWDDEDWITVRGNSGGGDNEHGSVGSVGKSKKLAKLGRLKAALTSRTAAEYLSIDFTLEIDTRHCCRPEF</sequence>
<proteinExistence type="inferred from homology"/>
<keyword evidence="4 5" id="KW-0067">ATP-binding</keyword>
<keyword evidence="1" id="KW-0808">Transferase</keyword>
<dbReference type="PROSITE" id="PS00108">
    <property type="entry name" value="PROTEIN_KINASE_ST"/>
    <property type="match status" value="1"/>
</dbReference>
<dbReference type="PANTHER" id="PTHR48011">
    <property type="entry name" value="CCR4-NOT TRANSCRIPTIONAL COMPLEX SUBUNIT CAF120-RELATED"/>
    <property type="match status" value="1"/>
</dbReference>
<dbReference type="InterPro" id="IPR008271">
    <property type="entry name" value="Ser/Thr_kinase_AS"/>
</dbReference>
<evidence type="ECO:0000259" key="7">
    <source>
        <dbReference type="PROSITE" id="PS50011"/>
    </source>
</evidence>
<keyword evidence="6" id="KW-0723">Serine/threonine-protein kinase</keyword>
<dbReference type="SUPFAM" id="SSF56112">
    <property type="entry name" value="Protein kinase-like (PK-like)"/>
    <property type="match status" value="1"/>
</dbReference>
<feature type="domain" description="Protein kinase" evidence="7">
    <location>
        <begin position="38"/>
        <end position="292"/>
    </location>
</feature>
<dbReference type="InterPro" id="IPR017441">
    <property type="entry name" value="Protein_kinase_ATP_BS"/>
</dbReference>
<dbReference type="GO" id="GO:0005524">
    <property type="term" value="F:ATP binding"/>
    <property type="evidence" value="ECO:0007669"/>
    <property type="project" value="UniProtKB-UniRule"/>
</dbReference>
<dbReference type="GO" id="GO:0007165">
    <property type="term" value="P:signal transduction"/>
    <property type="evidence" value="ECO:0007669"/>
    <property type="project" value="TreeGrafter"/>
</dbReference>
<dbReference type="Gene3D" id="3.30.200.20">
    <property type="entry name" value="Phosphorylase Kinase, domain 1"/>
    <property type="match status" value="1"/>
</dbReference>
<evidence type="ECO:0000256" key="5">
    <source>
        <dbReference type="PROSITE-ProRule" id="PRU10141"/>
    </source>
</evidence>
<dbReference type="Proteomes" id="UP001345219">
    <property type="component" value="Chromosome 7"/>
</dbReference>
<evidence type="ECO:0000256" key="2">
    <source>
        <dbReference type="ARBA" id="ARBA00022741"/>
    </source>
</evidence>
<keyword evidence="9" id="KW-1185">Reference proteome</keyword>
<evidence type="ECO:0000256" key="6">
    <source>
        <dbReference type="RuleBase" id="RU000304"/>
    </source>
</evidence>
<accession>A0AAN7KFL3</accession>
<evidence type="ECO:0000256" key="1">
    <source>
        <dbReference type="ARBA" id="ARBA00022679"/>
    </source>
</evidence>
<dbReference type="InterPro" id="IPR011009">
    <property type="entry name" value="Kinase-like_dom_sf"/>
</dbReference>
<dbReference type="SMART" id="SM00220">
    <property type="entry name" value="S_TKc"/>
    <property type="match status" value="1"/>
</dbReference>
<keyword evidence="2 5" id="KW-0547">Nucleotide-binding</keyword>
<dbReference type="Pfam" id="PF00069">
    <property type="entry name" value="Pkinase"/>
    <property type="match status" value="1"/>
</dbReference>
<dbReference type="PANTHER" id="PTHR48011:SF4">
    <property type="entry name" value="MITOGEN-ACTIVATED PROTEIN KINASE KINASE KINASE 19"/>
    <property type="match status" value="1"/>
</dbReference>
<dbReference type="InterPro" id="IPR052751">
    <property type="entry name" value="Plant_MAPKKK"/>
</dbReference>
<evidence type="ECO:0000256" key="3">
    <source>
        <dbReference type="ARBA" id="ARBA00022777"/>
    </source>
</evidence>
<dbReference type="AlphaFoldDB" id="A0AAN7KFL3"/>
<reference evidence="8 9" key="1">
    <citation type="journal article" date="2023" name="Hortic Res">
        <title>Pangenome of water caltrop reveals structural variations and asymmetric subgenome divergence after allopolyploidization.</title>
        <authorList>
            <person name="Zhang X."/>
            <person name="Chen Y."/>
            <person name="Wang L."/>
            <person name="Yuan Y."/>
            <person name="Fang M."/>
            <person name="Shi L."/>
            <person name="Lu R."/>
            <person name="Comes H.P."/>
            <person name="Ma Y."/>
            <person name="Chen Y."/>
            <person name="Huang G."/>
            <person name="Zhou Y."/>
            <person name="Zheng Z."/>
            <person name="Qiu Y."/>
        </authorList>
    </citation>
    <scope>NUCLEOTIDE SEQUENCE [LARGE SCALE GENOMIC DNA]</scope>
    <source>
        <tissue evidence="8">Roots</tissue>
    </source>
</reference>
<dbReference type="CDD" id="cd06606">
    <property type="entry name" value="STKc_MAPKKK"/>
    <property type="match status" value="1"/>
</dbReference>
<organism evidence="8 9">
    <name type="scientific">Trapa incisa</name>
    <dbReference type="NCBI Taxonomy" id="236973"/>
    <lineage>
        <taxon>Eukaryota</taxon>
        <taxon>Viridiplantae</taxon>
        <taxon>Streptophyta</taxon>
        <taxon>Embryophyta</taxon>
        <taxon>Tracheophyta</taxon>
        <taxon>Spermatophyta</taxon>
        <taxon>Magnoliopsida</taxon>
        <taxon>eudicotyledons</taxon>
        <taxon>Gunneridae</taxon>
        <taxon>Pentapetalae</taxon>
        <taxon>rosids</taxon>
        <taxon>malvids</taxon>
        <taxon>Myrtales</taxon>
        <taxon>Lythraceae</taxon>
        <taxon>Trapa</taxon>
    </lineage>
</organism>
<dbReference type="EMBL" id="JAXIOK010000007">
    <property type="protein sequence ID" value="KAK4766524.1"/>
    <property type="molecule type" value="Genomic_DNA"/>
</dbReference>
<dbReference type="PROSITE" id="PS50011">
    <property type="entry name" value="PROTEIN_KINASE_DOM"/>
    <property type="match status" value="1"/>
</dbReference>
<dbReference type="Gene3D" id="1.10.510.10">
    <property type="entry name" value="Transferase(Phosphotransferase) domain 1"/>
    <property type="match status" value="1"/>
</dbReference>
<evidence type="ECO:0000313" key="8">
    <source>
        <dbReference type="EMBL" id="KAK4766524.1"/>
    </source>
</evidence>
<dbReference type="InterPro" id="IPR000719">
    <property type="entry name" value="Prot_kinase_dom"/>
</dbReference>
<keyword evidence="3" id="KW-0418">Kinase</keyword>